<sequence>MKMRIKDSGRIELMPDCDKDWARLAQIPEGSNKVFVFYTADGGEDGAQEALVIHIGHIPSLKELGLPEAFDEEAP</sequence>
<accession>A0A6M3LTW8</accession>
<reference evidence="1" key="1">
    <citation type="submission" date="2020-03" db="EMBL/GenBank/DDBJ databases">
        <title>The deep terrestrial virosphere.</title>
        <authorList>
            <person name="Holmfeldt K."/>
            <person name="Nilsson E."/>
            <person name="Simone D."/>
            <person name="Lopez-Fernandez M."/>
            <person name="Wu X."/>
            <person name="de Brujin I."/>
            <person name="Lundin D."/>
            <person name="Andersson A."/>
            <person name="Bertilsson S."/>
            <person name="Dopson M."/>
        </authorList>
    </citation>
    <scope>NUCLEOTIDE SEQUENCE</scope>
    <source>
        <strain evidence="1">MM171A01610</strain>
    </source>
</reference>
<dbReference type="EMBL" id="MT143605">
    <property type="protein sequence ID" value="QJA98740.1"/>
    <property type="molecule type" value="Genomic_DNA"/>
</dbReference>
<dbReference type="AlphaFoldDB" id="A0A6M3LTW8"/>
<name>A0A6M3LTW8_9ZZZZ</name>
<gene>
    <name evidence="1" type="ORF">MM171A01610_0003</name>
</gene>
<protein>
    <submittedName>
        <fullName evidence="1">Uncharacterized protein</fullName>
    </submittedName>
</protein>
<evidence type="ECO:0000313" key="1">
    <source>
        <dbReference type="EMBL" id="QJA98740.1"/>
    </source>
</evidence>
<organism evidence="1">
    <name type="scientific">viral metagenome</name>
    <dbReference type="NCBI Taxonomy" id="1070528"/>
    <lineage>
        <taxon>unclassified sequences</taxon>
        <taxon>metagenomes</taxon>
        <taxon>organismal metagenomes</taxon>
    </lineage>
</organism>
<proteinExistence type="predicted"/>